<dbReference type="Proteomes" id="UP001415857">
    <property type="component" value="Unassembled WGS sequence"/>
</dbReference>
<organism evidence="2 3">
    <name type="scientific">Liquidambar formosana</name>
    <name type="common">Formosan gum</name>
    <dbReference type="NCBI Taxonomy" id="63359"/>
    <lineage>
        <taxon>Eukaryota</taxon>
        <taxon>Viridiplantae</taxon>
        <taxon>Streptophyta</taxon>
        <taxon>Embryophyta</taxon>
        <taxon>Tracheophyta</taxon>
        <taxon>Spermatophyta</taxon>
        <taxon>Magnoliopsida</taxon>
        <taxon>eudicotyledons</taxon>
        <taxon>Gunneridae</taxon>
        <taxon>Pentapetalae</taxon>
        <taxon>Saxifragales</taxon>
        <taxon>Altingiaceae</taxon>
        <taxon>Liquidambar</taxon>
    </lineage>
</organism>
<dbReference type="EMBL" id="JBBPBK010000006">
    <property type="protein sequence ID" value="KAK9282913.1"/>
    <property type="molecule type" value="Genomic_DNA"/>
</dbReference>
<proteinExistence type="predicted"/>
<dbReference type="SMART" id="SM00028">
    <property type="entry name" value="TPR"/>
    <property type="match status" value="3"/>
</dbReference>
<evidence type="ECO:0000313" key="3">
    <source>
        <dbReference type="Proteomes" id="UP001415857"/>
    </source>
</evidence>
<evidence type="ECO:0000313" key="2">
    <source>
        <dbReference type="EMBL" id="KAK9282913.1"/>
    </source>
</evidence>
<evidence type="ECO:0000256" key="1">
    <source>
        <dbReference type="PROSITE-ProRule" id="PRU00339"/>
    </source>
</evidence>
<name>A0AAP0RRR0_LIQFO</name>
<comment type="caution">
    <text evidence="2">The sequence shown here is derived from an EMBL/GenBank/DDBJ whole genome shotgun (WGS) entry which is preliminary data.</text>
</comment>
<dbReference type="SUPFAM" id="SSF48452">
    <property type="entry name" value="TPR-like"/>
    <property type="match status" value="1"/>
</dbReference>
<dbReference type="AlphaFoldDB" id="A0AAP0RRR0"/>
<evidence type="ECO:0008006" key="4">
    <source>
        <dbReference type="Google" id="ProtNLM"/>
    </source>
</evidence>
<dbReference type="Gene3D" id="1.25.40.10">
    <property type="entry name" value="Tetratricopeptide repeat domain"/>
    <property type="match status" value="2"/>
</dbReference>
<dbReference type="InterPro" id="IPR019734">
    <property type="entry name" value="TPR_rpt"/>
</dbReference>
<sequence length="675" mass="75728">MEKLKSIVPSTLKRMVIESTLDDLPSTCSSLLEFLLHRELFHKIIRELADPQTTLCGKNKDAALDSKQKGNECFLSGDYMKALSFYSQALRVAPMDANEKEKNLVATLYVNRASSLHKMGLLVECLRDCNRALLISPCYVKAWYRRGKTNASLGNFEDAVRDFNVAMIVELSSSGKRQIQSELESILDKYKSTSSSLDQHSGNDSCIIDEPCQIKLQCISTPTKGRGMVSLGDTPQASLVHTEEPYAAIILKHCRETHCHFCLNELPADTVPCTSCSIPLYCSQHCKVQAGGKVLRNYPKNYGIHEILPGDIEHYIVQIFSVNDSDSDVECIAEHRHECQGVHWPAVLPSEIVLAGRVLMKLIEQRRHSTDIYNLLETLELSHNYVQMLPESKLESHIYAIVLLYCLQQSHGFELPINGDSISQLVILVSQIKVNSMAITRMKFINDDGTLDQSRKFTLSGGALTSNMEQVGQWGCKDRQWFLQDEYSFKCECSGCAELNLSDLVVNAFRCVDSNCFGIVLENGVFMCEKEKIKHFQDVTKICSSEPRCQVDMLKNDDAKKFAHHAFERNDGSLHIEPGYCMNCGSHHDLESLNATVNEAGIYIRRLQEAVVSRNISTTTLSDALRSLGQLRSTLHTYNKRIAEVEDNLAQAFCLVGESQSAMEHCKASIEVKIL</sequence>
<feature type="repeat" description="TPR" evidence="1">
    <location>
        <begin position="140"/>
        <end position="173"/>
    </location>
</feature>
<gene>
    <name evidence="2" type="ORF">L1049_011138</name>
</gene>
<dbReference type="PROSITE" id="PS50005">
    <property type="entry name" value="TPR"/>
    <property type="match status" value="1"/>
</dbReference>
<protein>
    <recommendedName>
        <fullName evidence="4">SET and MYND domain-containing protein 4</fullName>
    </recommendedName>
</protein>
<accession>A0AAP0RRR0</accession>
<dbReference type="PANTHER" id="PTHR47337:SF1">
    <property type="entry name" value="TETRATRICOPEPTIDE REPEAT (TPR)-LIKE SUPERFAMILY PROTEIN"/>
    <property type="match status" value="1"/>
</dbReference>
<keyword evidence="1" id="KW-0802">TPR repeat</keyword>
<reference evidence="2 3" key="1">
    <citation type="journal article" date="2024" name="Plant J.">
        <title>Genome sequences and population genomics reveal climatic adaptation and genomic divergence between two closely related sweetgum species.</title>
        <authorList>
            <person name="Xu W.Q."/>
            <person name="Ren C.Q."/>
            <person name="Zhang X.Y."/>
            <person name="Comes H.P."/>
            <person name="Liu X.H."/>
            <person name="Li Y.G."/>
            <person name="Kettle C.J."/>
            <person name="Jalonen R."/>
            <person name="Gaisberger H."/>
            <person name="Ma Y.Z."/>
            <person name="Qiu Y.X."/>
        </authorList>
    </citation>
    <scope>NUCLEOTIDE SEQUENCE [LARGE SCALE GENOMIC DNA]</scope>
    <source>
        <strain evidence="2">Hangzhou</strain>
    </source>
</reference>
<dbReference type="InterPro" id="IPR011990">
    <property type="entry name" value="TPR-like_helical_dom_sf"/>
</dbReference>
<dbReference type="PANTHER" id="PTHR47337">
    <property type="entry name" value="TETRATRICOPEPTIDE REPEAT (TPR)-LIKE SUPERFAMILY PROTEIN"/>
    <property type="match status" value="1"/>
</dbReference>
<keyword evidence="3" id="KW-1185">Reference proteome</keyword>